<organism evidence="1 2">
    <name type="scientific">Cucumis sativus</name>
    <name type="common">Cucumber</name>
    <dbReference type="NCBI Taxonomy" id="3659"/>
    <lineage>
        <taxon>Eukaryota</taxon>
        <taxon>Viridiplantae</taxon>
        <taxon>Streptophyta</taxon>
        <taxon>Embryophyta</taxon>
        <taxon>Tracheophyta</taxon>
        <taxon>Spermatophyta</taxon>
        <taxon>Magnoliopsida</taxon>
        <taxon>eudicotyledons</taxon>
        <taxon>Gunneridae</taxon>
        <taxon>Pentapetalae</taxon>
        <taxon>rosids</taxon>
        <taxon>fabids</taxon>
        <taxon>Cucurbitales</taxon>
        <taxon>Cucurbitaceae</taxon>
        <taxon>Benincaseae</taxon>
        <taxon>Cucumis</taxon>
    </lineage>
</organism>
<accession>A0A0A0L6R2</accession>
<reference evidence="1 2" key="2">
    <citation type="journal article" date="2009" name="PLoS ONE">
        <title>An integrated genetic and cytogenetic map of the cucumber genome.</title>
        <authorList>
            <person name="Ren Y."/>
            <person name="Zhang Z."/>
            <person name="Liu J."/>
            <person name="Staub J.E."/>
            <person name="Han Y."/>
            <person name="Cheng Z."/>
            <person name="Li X."/>
            <person name="Lu J."/>
            <person name="Miao H."/>
            <person name="Kang H."/>
            <person name="Xie B."/>
            <person name="Gu X."/>
            <person name="Wang X."/>
            <person name="Du Y."/>
            <person name="Jin W."/>
            <person name="Huang S."/>
        </authorList>
    </citation>
    <scope>NUCLEOTIDE SEQUENCE [LARGE SCALE GENOMIC DNA]</scope>
    <source>
        <strain evidence="2">cv. 9930</strain>
    </source>
</reference>
<evidence type="ECO:0000313" key="2">
    <source>
        <dbReference type="Proteomes" id="UP000029981"/>
    </source>
</evidence>
<dbReference type="EMBL" id="CM002924">
    <property type="protein sequence ID" value="KGN56729.1"/>
    <property type="molecule type" value="Genomic_DNA"/>
</dbReference>
<dbReference type="Proteomes" id="UP000029981">
    <property type="component" value="Chromosome 3"/>
</dbReference>
<evidence type="ECO:0000313" key="1">
    <source>
        <dbReference type="EMBL" id="KGN56729.1"/>
    </source>
</evidence>
<keyword evidence="2" id="KW-1185">Reference proteome</keyword>
<reference evidence="1 2" key="3">
    <citation type="journal article" date="2010" name="BMC Genomics">
        <title>Transcriptome sequencing and comparative analysis of cucumber flowers with different sex types.</title>
        <authorList>
            <person name="Guo S."/>
            <person name="Zheng Y."/>
            <person name="Joung J.G."/>
            <person name="Liu S."/>
            <person name="Zhang Z."/>
            <person name="Crasta O.R."/>
            <person name="Sobral B.W."/>
            <person name="Xu Y."/>
            <person name="Huang S."/>
            <person name="Fei Z."/>
        </authorList>
    </citation>
    <scope>NUCLEOTIDE SEQUENCE [LARGE SCALE GENOMIC DNA]</scope>
    <source>
        <strain evidence="2">cv. 9930</strain>
    </source>
</reference>
<reference evidence="1 2" key="4">
    <citation type="journal article" date="2011" name="BMC Genomics">
        <title>RNA-Seq improves annotation of protein-coding genes in the cucumber genome.</title>
        <authorList>
            <person name="Li Z."/>
            <person name="Zhang Z."/>
            <person name="Yan P."/>
            <person name="Huang S."/>
            <person name="Fei Z."/>
            <person name="Lin K."/>
        </authorList>
    </citation>
    <scope>NUCLEOTIDE SEQUENCE [LARGE SCALE GENOMIC DNA]</scope>
    <source>
        <strain evidence="2">cv. 9930</strain>
    </source>
</reference>
<dbReference type="AlphaFoldDB" id="A0A0A0L6R2"/>
<dbReference type="Gramene" id="KGN56729">
    <property type="protein sequence ID" value="KGN56729"/>
    <property type="gene ID" value="Csa_3G130350"/>
</dbReference>
<sequence>MEHCDSGTARLETAFVVAAVAAAGRNRDYRNWTIDRTSLSTPIAGRDTDLGFRVLLFGGSRYDGARIYI</sequence>
<protein>
    <submittedName>
        <fullName evidence="1">Uncharacterized protein</fullName>
    </submittedName>
</protein>
<name>A0A0A0L6R2_CUCSA</name>
<reference evidence="1 2" key="1">
    <citation type="journal article" date="2009" name="Nat. Genet.">
        <title>The genome of the cucumber, Cucumis sativus L.</title>
        <authorList>
            <person name="Huang S."/>
            <person name="Li R."/>
            <person name="Zhang Z."/>
            <person name="Li L."/>
            <person name="Gu X."/>
            <person name="Fan W."/>
            <person name="Lucas W.J."/>
            <person name="Wang X."/>
            <person name="Xie B."/>
            <person name="Ni P."/>
            <person name="Ren Y."/>
            <person name="Zhu H."/>
            <person name="Li J."/>
            <person name="Lin K."/>
            <person name="Jin W."/>
            <person name="Fei Z."/>
            <person name="Li G."/>
            <person name="Staub J."/>
            <person name="Kilian A."/>
            <person name="van der Vossen E.A."/>
            <person name="Wu Y."/>
            <person name="Guo J."/>
            <person name="He J."/>
            <person name="Jia Z."/>
            <person name="Ren Y."/>
            <person name="Tian G."/>
            <person name="Lu Y."/>
            <person name="Ruan J."/>
            <person name="Qian W."/>
            <person name="Wang M."/>
            <person name="Huang Q."/>
            <person name="Li B."/>
            <person name="Xuan Z."/>
            <person name="Cao J."/>
            <person name="Asan"/>
            <person name="Wu Z."/>
            <person name="Zhang J."/>
            <person name="Cai Q."/>
            <person name="Bai Y."/>
            <person name="Zhao B."/>
            <person name="Han Y."/>
            <person name="Li Y."/>
            <person name="Li X."/>
            <person name="Wang S."/>
            <person name="Shi Q."/>
            <person name="Liu S."/>
            <person name="Cho W.K."/>
            <person name="Kim J.Y."/>
            <person name="Xu Y."/>
            <person name="Heller-Uszynska K."/>
            <person name="Miao H."/>
            <person name="Cheng Z."/>
            <person name="Zhang S."/>
            <person name="Wu J."/>
            <person name="Yang Y."/>
            <person name="Kang H."/>
            <person name="Li M."/>
            <person name="Liang H."/>
            <person name="Ren X."/>
            <person name="Shi Z."/>
            <person name="Wen M."/>
            <person name="Jian M."/>
            <person name="Yang H."/>
            <person name="Zhang G."/>
            <person name="Yang Z."/>
            <person name="Chen R."/>
            <person name="Liu S."/>
            <person name="Li J."/>
            <person name="Ma L."/>
            <person name="Liu H."/>
            <person name="Zhou Y."/>
            <person name="Zhao J."/>
            <person name="Fang X."/>
            <person name="Li G."/>
            <person name="Fang L."/>
            <person name="Li Y."/>
            <person name="Liu D."/>
            <person name="Zheng H."/>
            <person name="Zhang Y."/>
            <person name="Qin N."/>
            <person name="Li Z."/>
            <person name="Yang G."/>
            <person name="Yang S."/>
            <person name="Bolund L."/>
            <person name="Kristiansen K."/>
            <person name="Zheng H."/>
            <person name="Li S."/>
            <person name="Zhang X."/>
            <person name="Yang H."/>
            <person name="Wang J."/>
            <person name="Sun R."/>
            <person name="Zhang B."/>
            <person name="Jiang S."/>
            <person name="Wang J."/>
            <person name="Du Y."/>
            <person name="Li S."/>
        </authorList>
    </citation>
    <scope>NUCLEOTIDE SEQUENCE [LARGE SCALE GENOMIC DNA]</scope>
    <source>
        <strain evidence="2">cv. 9930</strain>
    </source>
</reference>
<proteinExistence type="predicted"/>
<gene>
    <name evidence="1" type="ORF">Csa_3G130350</name>
</gene>